<organism evidence="8 9">
    <name type="scientific">Coptotermes formosanus</name>
    <name type="common">Formosan subterranean termite</name>
    <dbReference type="NCBI Taxonomy" id="36987"/>
    <lineage>
        <taxon>Eukaryota</taxon>
        <taxon>Metazoa</taxon>
        <taxon>Ecdysozoa</taxon>
        <taxon>Arthropoda</taxon>
        <taxon>Hexapoda</taxon>
        <taxon>Insecta</taxon>
        <taxon>Pterygota</taxon>
        <taxon>Neoptera</taxon>
        <taxon>Polyneoptera</taxon>
        <taxon>Dictyoptera</taxon>
        <taxon>Blattodea</taxon>
        <taxon>Blattoidea</taxon>
        <taxon>Termitoidae</taxon>
        <taxon>Rhinotermitidae</taxon>
        <taxon>Coptotermes</taxon>
    </lineage>
</organism>
<keyword evidence="3" id="KW-1003">Cell membrane</keyword>
<keyword evidence="4" id="KW-0812">Transmembrane</keyword>
<comment type="subcellular location">
    <subcellularLocation>
        <location evidence="1">Cell membrane</location>
    </subcellularLocation>
</comment>
<dbReference type="InParanoid" id="A0A6L2Q0F7"/>
<proteinExistence type="inferred from homology"/>
<name>A0A6L2Q0F7_COPFO</name>
<keyword evidence="9" id="KW-1185">Reference proteome</keyword>
<comment type="caution">
    <text evidence="8">The sequence shown here is derived from an EMBL/GenBank/DDBJ whole genome shotgun (WGS) entry which is preliminary data.</text>
</comment>
<comment type="similarity">
    <text evidence="2">Belongs to the CD36 family.</text>
</comment>
<keyword evidence="7" id="KW-0325">Glycoprotein</keyword>
<dbReference type="EMBL" id="BLKM01000769">
    <property type="protein sequence ID" value="GFG38361.1"/>
    <property type="molecule type" value="Genomic_DNA"/>
</dbReference>
<dbReference type="GO" id="GO:0005886">
    <property type="term" value="C:plasma membrane"/>
    <property type="evidence" value="ECO:0007669"/>
    <property type="project" value="UniProtKB-SubCell"/>
</dbReference>
<dbReference type="Proteomes" id="UP000502823">
    <property type="component" value="Unassembled WGS sequence"/>
</dbReference>
<evidence type="ECO:0000256" key="3">
    <source>
        <dbReference type="ARBA" id="ARBA00022475"/>
    </source>
</evidence>
<evidence type="ECO:0000256" key="7">
    <source>
        <dbReference type="ARBA" id="ARBA00023180"/>
    </source>
</evidence>
<dbReference type="PRINTS" id="PR01609">
    <property type="entry name" value="CD36FAMILY"/>
</dbReference>
<gene>
    <name evidence="8" type="ORF">Cfor_05706</name>
</gene>
<dbReference type="GO" id="GO:0005737">
    <property type="term" value="C:cytoplasm"/>
    <property type="evidence" value="ECO:0007669"/>
    <property type="project" value="TreeGrafter"/>
</dbReference>
<dbReference type="AlphaFoldDB" id="A0A6L2Q0F7"/>
<dbReference type="PANTHER" id="PTHR11923:SF93">
    <property type="entry name" value="GH07959P-RELATED"/>
    <property type="match status" value="1"/>
</dbReference>
<protein>
    <submittedName>
        <fullName evidence="8">Uncharacterized protein</fullName>
    </submittedName>
</protein>
<evidence type="ECO:0000256" key="5">
    <source>
        <dbReference type="ARBA" id="ARBA00022989"/>
    </source>
</evidence>
<evidence type="ECO:0000256" key="4">
    <source>
        <dbReference type="ARBA" id="ARBA00022692"/>
    </source>
</evidence>
<accession>A0A6L2Q0F7</accession>
<evidence type="ECO:0000313" key="8">
    <source>
        <dbReference type="EMBL" id="GFG38361.1"/>
    </source>
</evidence>
<evidence type="ECO:0000256" key="1">
    <source>
        <dbReference type="ARBA" id="ARBA00004236"/>
    </source>
</evidence>
<sequence length="271" mass="31036">MVAFCCSLTYLISLNTPAYELQLSPTSKSYAMWKENPIPLYLDFYFFNWTNPEELLEENFKPALVELGPYRFKETQAKVNITWNANRTVTYKQRRWWYFDQENSNGTLDDVITTLNVVALAATNVLRSRGAILQVTFSGALRMTGQKVWVTKTAGELLFEGYSDPILTMASKMPSLADTKIPVDKFGWFYGRNGSSEFDGLFNMETGEEGILRVGVLRQWNYRNRTDFFEAECGQVKGSAGELFPPVQTRDKPIEMFSADLCRQVTLQLIH</sequence>
<evidence type="ECO:0000256" key="6">
    <source>
        <dbReference type="ARBA" id="ARBA00023136"/>
    </source>
</evidence>
<keyword evidence="5" id="KW-1133">Transmembrane helix</keyword>
<dbReference type="GO" id="GO:0005044">
    <property type="term" value="F:scavenger receptor activity"/>
    <property type="evidence" value="ECO:0007669"/>
    <property type="project" value="TreeGrafter"/>
</dbReference>
<dbReference type="InterPro" id="IPR002159">
    <property type="entry name" value="CD36_fam"/>
</dbReference>
<evidence type="ECO:0000313" key="9">
    <source>
        <dbReference type="Proteomes" id="UP000502823"/>
    </source>
</evidence>
<dbReference type="OrthoDB" id="514335at2759"/>
<dbReference type="PANTHER" id="PTHR11923">
    <property type="entry name" value="SCAVENGER RECEPTOR CLASS B TYPE-1 SR-B1"/>
    <property type="match status" value="1"/>
</dbReference>
<keyword evidence="6" id="KW-0472">Membrane</keyword>
<dbReference type="Pfam" id="PF01130">
    <property type="entry name" value="CD36"/>
    <property type="match status" value="1"/>
</dbReference>
<reference evidence="9" key="1">
    <citation type="submission" date="2020-01" db="EMBL/GenBank/DDBJ databases">
        <title>Draft genome sequence of the Termite Coptotermes fromosanus.</title>
        <authorList>
            <person name="Itakura S."/>
            <person name="Yosikawa Y."/>
            <person name="Umezawa K."/>
        </authorList>
    </citation>
    <scope>NUCLEOTIDE SEQUENCE [LARGE SCALE GENOMIC DNA]</scope>
</reference>
<evidence type="ECO:0000256" key="2">
    <source>
        <dbReference type="ARBA" id="ARBA00010532"/>
    </source>
</evidence>